<accession>A0A8H8A0X1</accession>
<evidence type="ECO:0000313" key="6">
    <source>
        <dbReference type="Proteomes" id="UP000673691"/>
    </source>
</evidence>
<evidence type="ECO:0000256" key="1">
    <source>
        <dbReference type="ARBA" id="ARBA00009466"/>
    </source>
</evidence>
<dbReference type="PANTHER" id="PTHR15952">
    <property type="entry name" value="EXPORTIN-T/LOS1"/>
    <property type="match status" value="1"/>
</dbReference>
<name>A0A8H8A0X1_9FUNG</name>
<keyword evidence="2" id="KW-0820">tRNA-binding</keyword>
<evidence type="ECO:0000259" key="4">
    <source>
        <dbReference type="Pfam" id="PF19282"/>
    </source>
</evidence>
<protein>
    <recommendedName>
        <fullName evidence="2">Exportin-T</fullName>
    </recommendedName>
    <alternativeName>
        <fullName evidence="2">Exportin(tRNA)</fullName>
    </alternativeName>
    <alternativeName>
        <fullName evidence="2">tRNA exportin</fullName>
    </alternativeName>
</protein>
<evidence type="ECO:0000256" key="2">
    <source>
        <dbReference type="RuleBase" id="RU366037"/>
    </source>
</evidence>
<dbReference type="Proteomes" id="UP000673691">
    <property type="component" value="Unassembled WGS sequence"/>
</dbReference>
<gene>
    <name evidence="5" type="ORF">BJ554DRAFT_1681</name>
</gene>
<dbReference type="EMBL" id="JAEFCI010001127">
    <property type="protein sequence ID" value="KAG5463109.1"/>
    <property type="molecule type" value="Genomic_DNA"/>
</dbReference>
<comment type="subcellular location">
    <subcellularLocation>
        <location evidence="2">Nucleus</location>
    </subcellularLocation>
    <subcellularLocation>
        <location evidence="2">Cytoplasm</location>
    </subcellularLocation>
    <text evidence="2">Shuttles between the nucleus and the cytoplasm.</text>
</comment>
<dbReference type="GO" id="GO:0016363">
    <property type="term" value="C:nuclear matrix"/>
    <property type="evidence" value="ECO:0007669"/>
    <property type="project" value="TreeGrafter"/>
</dbReference>
<dbReference type="Pfam" id="PF19282">
    <property type="entry name" value="Exportin-T"/>
    <property type="match status" value="1"/>
</dbReference>
<sequence>MGCGQEGQAPQRHARQLQQVQQQQQDKEAAKTARKKKKKKDPLPGFDRAVVDHILPQCLQVPHRPSFDLADAQTRLLAGEVAALQKCVHGGMPDALAEYLTARYFPSLRCPPELAQEYLQALRDLDLEQFRKYYIQFLSKCRV</sequence>
<dbReference type="GO" id="GO:0071528">
    <property type="term" value="P:tRNA re-export from nucleus"/>
    <property type="evidence" value="ECO:0007669"/>
    <property type="project" value="UniProtKB-UniRule"/>
</dbReference>
<dbReference type="GO" id="GO:0005737">
    <property type="term" value="C:cytoplasm"/>
    <property type="evidence" value="ECO:0007669"/>
    <property type="project" value="UniProtKB-SubCell"/>
</dbReference>
<keyword evidence="2" id="KW-0694">RNA-binding</keyword>
<dbReference type="OrthoDB" id="26399at2759"/>
<keyword evidence="6" id="KW-1185">Reference proteome</keyword>
<reference evidence="5 6" key="1">
    <citation type="journal article" name="Sci. Rep.">
        <title>Genome-scale phylogenetic analyses confirm Olpidium as the closest living zoosporic fungus to the non-flagellated, terrestrial fungi.</title>
        <authorList>
            <person name="Chang Y."/>
            <person name="Rochon D."/>
            <person name="Sekimoto S."/>
            <person name="Wang Y."/>
            <person name="Chovatia M."/>
            <person name="Sandor L."/>
            <person name="Salamov A."/>
            <person name="Grigoriev I.V."/>
            <person name="Stajich J.E."/>
            <person name="Spatafora J.W."/>
        </authorList>
    </citation>
    <scope>NUCLEOTIDE SEQUENCE [LARGE SCALE GENOMIC DNA]</scope>
    <source>
        <strain evidence="5">S191</strain>
    </source>
</reference>
<dbReference type="PANTHER" id="PTHR15952:SF11">
    <property type="entry name" value="EXPORTIN-T"/>
    <property type="match status" value="1"/>
</dbReference>
<proteinExistence type="inferred from homology"/>
<feature type="domain" description="Exportin-T C-terminal" evidence="4">
    <location>
        <begin position="27"/>
        <end position="140"/>
    </location>
</feature>
<dbReference type="GO" id="GO:0000049">
    <property type="term" value="F:tRNA binding"/>
    <property type="evidence" value="ECO:0007669"/>
    <property type="project" value="UniProtKB-UniRule"/>
</dbReference>
<comment type="similarity">
    <text evidence="1 2">Belongs to the exportin family.</text>
</comment>
<dbReference type="InterPro" id="IPR040017">
    <property type="entry name" value="XPOT"/>
</dbReference>
<dbReference type="GO" id="GO:0005643">
    <property type="term" value="C:nuclear pore"/>
    <property type="evidence" value="ECO:0007669"/>
    <property type="project" value="TreeGrafter"/>
</dbReference>
<keyword evidence="2" id="KW-0539">Nucleus</keyword>
<keyword evidence="2" id="KW-0963">Cytoplasm</keyword>
<comment type="caution">
    <text evidence="5">The sequence shown here is derived from an EMBL/GenBank/DDBJ whole genome shotgun (WGS) entry which is preliminary data.</text>
</comment>
<dbReference type="InterPro" id="IPR045546">
    <property type="entry name" value="Exportin-T_C"/>
</dbReference>
<keyword evidence="2" id="KW-0813">Transport</keyword>
<dbReference type="AlphaFoldDB" id="A0A8H8A0X1"/>
<evidence type="ECO:0000313" key="5">
    <source>
        <dbReference type="EMBL" id="KAG5463109.1"/>
    </source>
</evidence>
<evidence type="ECO:0000256" key="3">
    <source>
        <dbReference type="SAM" id="MobiDB-lite"/>
    </source>
</evidence>
<dbReference type="InterPro" id="IPR011989">
    <property type="entry name" value="ARM-like"/>
</dbReference>
<dbReference type="GO" id="GO:0031267">
    <property type="term" value="F:small GTPase binding"/>
    <property type="evidence" value="ECO:0007669"/>
    <property type="project" value="InterPro"/>
</dbReference>
<organism evidence="5 6">
    <name type="scientific">Olpidium bornovanus</name>
    <dbReference type="NCBI Taxonomy" id="278681"/>
    <lineage>
        <taxon>Eukaryota</taxon>
        <taxon>Fungi</taxon>
        <taxon>Fungi incertae sedis</taxon>
        <taxon>Olpidiomycota</taxon>
        <taxon>Olpidiomycotina</taxon>
        <taxon>Olpidiomycetes</taxon>
        <taxon>Olpidiales</taxon>
        <taxon>Olpidiaceae</taxon>
        <taxon>Olpidium</taxon>
    </lineage>
</organism>
<feature type="region of interest" description="Disordered" evidence="3">
    <location>
        <begin position="1"/>
        <end position="45"/>
    </location>
</feature>
<dbReference type="Gene3D" id="1.25.10.10">
    <property type="entry name" value="Leucine-rich Repeat Variant"/>
    <property type="match status" value="1"/>
</dbReference>
<comment type="function">
    <text evidence="2">tRNA nucleus export receptor which facilitates tRNA translocation across the nuclear pore complex.</text>
</comment>